<feature type="compositionally biased region" description="Basic and acidic residues" evidence="2">
    <location>
        <begin position="835"/>
        <end position="846"/>
    </location>
</feature>
<feature type="region of interest" description="Disordered" evidence="2">
    <location>
        <begin position="971"/>
        <end position="995"/>
    </location>
</feature>
<feature type="region of interest" description="Disordered" evidence="2">
    <location>
        <begin position="1032"/>
        <end position="1074"/>
    </location>
</feature>
<feature type="region of interest" description="Disordered" evidence="2">
    <location>
        <begin position="500"/>
        <end position="529"/>
    </location>
</feature>
<feature type="compositionally biased region" description="Polar residues" evidence="2">
    <location>
        <begin position="978"/>
        <end position="993"/>
    </location>
</feature>
<feature type="region of interest" description="Disordered" evidence="2">
    <location>
        <begin position="713"/>
        <end position="760"/>
    </location>
</feature>
<protein>
    <recommendedName>
        <fullName evidence="5">C2H2-type domain-containing protein</fullName>
    </recommendedName>
</protein>
<sequence>MAEVDGDPERKGPTIATSANQCLQSFQKCLISASSINPRELSMIEDQVARFSSWAASIGVFAPGSASMDHRLRYAPEVHSVVTGLLESLNYQCQECLSILTTLVKSLEAGERYVPSENFPKSLNEIAAEISRLNKISNTIRRASKDTQALTASKFHVKDDEGNNVEETLLDNFKRHINDRFPNLGETLQERLARTMLLRRKQILYRRFRHGNVYTKTQDTIPAVSIKFPSAKPVGSLAESRPKQPKTSSTVSKPATATPSQIKSATTLAPEKFRIAASTPSVISVSKTIAFDSHESLAFPPAPGHAVKKRYEQLKNQRLAEYEQSLNSKKGAASNKPTVQELLVNDLQSLGEITCPYCLCALPAEEAFDETKWQNHIKNDLDPYVCLFEDCDQQEALYNHSDQWLSHLQQHRRFWRCPSHHDSEPFPSANDYIAHMREVHTSKLSDKQLRAMANKNSRKMKQLFSSCPLCGKEESDINSRLEDHLAGHLRSLALKSLPSYHENAPEDNEDGNNSIDVSRPKSRSTVKDLREDEDYVPSHLFTSEDFWDQWRPPLIQAPWWNFLDQAYEDLDLTVDNDSLFFDTYSFRDLPSTFHNDSIIQHIMQNQENQRKVGQTEHTKDRNVEEAERTSSLIETFLRQPPDTIDISGSARAKATKEMPSPTLSLSSLNSNAQETSGAETIPIMTRASSFHASPHSVVVESSEPYQIELSEERTAMPSIPESSGVRGRRVTYEADDEGSKRIQDRNRRGGRSTDERQSGVYINGKRVLNLNRHDRSRRLPTIDHDNIFSAHSPPVPGPPNNTPSLYHNVGITASRERIILAEEPPSSNRRQRPIIIDERPRYRVEGIDDPDMDDTRTTKSAPARTSGYKKEKQQRRREREALEAEERLRQRFGKANATISTRPAAPAPPNPDKSSKTIYQRYYSEASDEEESRNSTAHRIGMLEETKELEAQRERLMERIAEANTMIASRPAAPAPSNLGTSTHEFYGSNSSRDSVEELLRSNLDERRRIARQEEENETVAQRQRLRERFMYGRRSTISGGSRRPLTYDEGVYRYDDNKPDDDVESSKQKKKDG</sequence>
<feature type="region of interest" description="Disordered" evidence="2">
    <location>
        <begin position="232"/>
        <end position="264"/>
    </location>
</feature>
<proteinExistence type="predicted"/>
<feature type="compositionally biased region" description="Basic and acidic residues" evidence="2">
    <location>
        <begin position="1065"/>
        <end position="1074"/>
    </location>
</feature>
<dbReference type="AlphaFoldDB" id="A0A2L2SY05"/>
<feature type="compositionally biased region" description="Basic and acidic residues" evidence="2">
    <location>
        <begin position="877"/>
        <end position="889"/>
    </location>
</feature>
<feature type="region of interest" description="Disordered" evidence="2">
    <location>
        <begin position="824"/>
        <end position="916"/>
    </location>
</feature>
<evidence type="ECO:0000256" key="2">
    <source>
        <dbReference type="SAM" id="MobiDB-lite"/>
    </source>
</evidence>
<feature type="region of interest" description="Disordered" evidence="2">
    <location>
        <begin position="643"/>
        <end position="676"/>
    </location>
</feature>
<dbReference type="Proteomes" id="UP000245910">
    <property type="component" value="Chromosome IIII"/>
</dbReference>
<dbReference type="EMBL" id="LN649232">
    <property type="protein sequence ID" value="CEI41734.1"/>
    <property type="molecule type" value="Genomic_DNA"/>
</dbReference>
<evidence type="ECO:0000313" key="3">
    <source>
        <dbReference type="EMBL" id="CEI41734.1"/>
    </source>
</evidence>
<organism evidence="3 4">
    <name type="scientific">Fusarium venenatum</name>
    <dbReference type="NCBI Taxonomy" id="56646"/>
    <lineage>
        <taxon>Eukaryota</taxon>
        <taxon>Fungi</taxon>
        <taxon>Dikarya</taxon>
        <taxon>Ascomycota</taxon>
        <taxon>Pezizomycotina</taxon>
        <taxon>Sordariomycetes</taxon>
        <taxon>Hypocreomycetidae</taxon>
        <taxon>Hypocreales</taxon>
        <taxon>Nectriaceae</taxon>
        <taxon>Fusarium</taxon>
    </lineage>
</organism>
<dbReference type="PANTHER" id="PTHR35391">
    <property type="entry name" value="C2H2-TYPE DOMAIN-CONTAINING PROTEIN-RELATED"/>
    <property type="match status" value="1"/>
</dbReference>
<evidence type="ECO:0008006" key="5">
    <source>
        <dbReference type="Google" id="ProtNLM"/>
    </source>
</evidence>
<dbReference type="PANTHER" id="PTHR35391:SF7">
    <property type="entry name" value="C2H2-TYPE DOMAIN-CONTAINING PROTEIN"/>
    <property type="match status" value="1"/>
</dbReference>
<dbReference type="STRING" id="56646.A0A2L2SY05"/>
<reference evidence="4" key="1">
    <citation type="submission" date="2014-10" db="EMBL/GenBank/DDBJ databases">
        <authorList>
            <person name="King R."/>
        </authorList>
    </citation>
    <scope>NUCLEOTIDE SEQUENCE [LARGE SCALE GENOMIC DNA]</scope>
    <source>
        <strain evidence="4">A3/5</strain>
    </source>
</reference>
<name>A0A2L2SY05_9HYPO</name>
<keyword evidence="4" id="KW-1185">Reference proteome</keyword>
<feature type="compositionally biased region" description="Polar residues" evidence="2">
    <location>
        <begin position="245"/>
        <end position="264"/>
    </location>
</feature>
<keyword evidence="1" id="KW-0175">Coiled coil</keyword>
<evidence type="ECO:0000256" key="1">
    <source>
        <dbReference type="SAM" id="Coils"/>
    </source>
</evidence>
<evidence type="ECO:0000313" key="4">
    <source>
        <dbReference type="Proteomes" id="UP000245910"/>
    </source>
</evidence>
<feature type="compositionally biased region" description="Low complexity" evidence="2">
    <location>
        <begin position="1033"/>
        <end position="1044"/>
    </location>
</feature>
<accession>A0A2L2SY05</accession>
<feature type="coiled-coil region" evidence="1">
    <location>
        <begin position="939"/>
        <end position="966"/>
    </location>
</feature>
<feature type="coiled-coil region" evidence="1">
    <location>
        <begin position="996"/>
        <end position="1023"/>
    </location>
</feature>
<feature type="compositionally biased region" description="Basic and acidic residues" evidence="2">
    <location>
        <begin position="737"/>
        <end position="757"/>
    </location>
</feature>
<dbReference type="OrthoDB" id="20872at2759"/>